<dbReference type="KEGG" id="tmk:QGN29_00880"/>
<sequence length="88" mass="9967">MARILCRIIGSALCFIGIIGMLTPIPFGIIFFVIGLMFLVPSTPSAARLVQKARKQFGLFDKSMSFATNKMPYPYRRILRRTEIDPIE</sequence>
<dbReference type="RefSeq" id="WP_310798756.1">
    <property type="nucleotide sequence ID" value="NZ_CP123872.1"/>
</dbReference>
<evidence type="ECO:0008006" key="4">
    <source>
        <dbReference type="Google" id="ProtNLM"/>
    </source>
</evidence>
<dbReference type="AlphaFoldDB" id="A0AA52H984"/>
<evidence type="ECO:0000313" key="3">
    <source>
        <dbReference type="Proteomes" id="UP001268683"/>
    </source>
</evidence>
<proteinExistence type="predicted"/>
<reference evidence="2" key="1">
    <citation type="submission" date="2023-04" db="EMBL/GenBank/DDBJ databases">
        <title>Complete genome sequence of Temperatibacter marinus.</title>
        <authorList>
            <person name="Rong J.-C."/>
            <person name="Yi M.-L."/>
            <person name="Zhao Q."/>
        </authorList>
    </citation>
    <scope>NUCLEOTIDE SEQUENCE</scope>
    <source>
        <strain evidence="2">NBRC 110045</strain>
    </source>
</reference>
<gene>
    <name evidence="2" type="ORF">QGN29_00880</name>
</gene>
<name>A0AA52H984_9PROT</name>
<feature type="transmembrane region" description="Helical" evidence="1">
    <location>
        <begin position="12"/>
        <end position="40"/>
    </location>
</feature>
<organism evidence="2 3">
    <name type="scientific">Temperatibacter marinus</name>
    <dbReference type="NCBI Taxonomy" id="1456591"/>
    <lineage>
        <taxon>Bacteria</taxon>
        <taxon>Pseudomonadati</taxon>
        <taxon>Pseudomonadota</taxon>
        <taxon>Alphaproteobacteria</taxon>
        <taxon>Kordiimonadales</taxon>
        <taxon>Temperatibacteraceae</taxon>
        <taxon>Temperatibacter</taxon>
    </lineage>
</organism>
<keyword evidence="1" id="KW-0472">Membrane</keyword>
<keyword evidence="1" id="KW-1133">Transmembrane helix</keyword>
<dbReference type="EMBL" id="CP123872">
    <property type="protein sequence ID" value="WND02916.1"/>
    <property type="molecule type" value="Genomic_DNA"/>
</dbReference>
<evidence type="ECO:0000256" key="1">
    <source>
        <dbReference type="SAM" id="Phobius"/>
    </source>
</evidence>
<evidence type="ECO:0000313" key="2">
    <source>
        <dbReference type="EMBL" id="WND02916.1"/>
    </source>
</evidence>
<dbReference type="Proteomes" id="UP001268683">
    <property type="component" value="Chromosome"/>
</dbReference>
<keyword evidence="1" id="KW-0812">Transmembrane</keyword>
<keyword evidence="3" id="KW-1185">Reference proteome</keyword>
<protein>
    <recommendedName>
        <fullName evidence="4">Transmembrane protein (PGPGW)</fullName>
    </recommendedName>
</protein>
<accession>A0AA52H984</accession>